<feature type="repeat" description="ANK" evidence="1">
    <location>
        <begin position="66"/>
        <end position="98"/>
    </location>
</feature>
<reference evidence="2 3" key="2">
    <citation type="submission" date="2016-08" db="EMBL/GenBank/DDBJ databases">
        <title>Pervasive Adenine N6-methylation of Active Genes in Fungi.</title>
        <authorList>
            <consortium name="DOE Joint Genome Institute"/>
            <person name="Mondo S.J."/>
            <person name="Dannebaum R.O."/>
            <person name="Kuo R.C."/>
            <person name="Labutti K."/>
            <person name="Haridas S."/>
            <person name="Kuo A."/>
            <person name="Salamov A."/>
            <person name="Ahrendt S.R."/>
            <person name="Lipzen A."/>
            <person name="Sullivan W."/>
            <person name="Andreopoulos W.B."/>
            <person name="Clum A."/>
            <person name="Lindquist E."/>
            <person name="Daum C."/>
            <person name="Ramamoorthy G.K."/>
            <person name="Gryganskyi A."/>
            <person name="Culley D."/>
            <person name="Magnuson J.K."/>
            <person name="James T.Y."/>
            <person name="O'Malley M.A."/>
            <person name="Stajich J.E."/>
            <person name="Spatafora J.W."/>
            <person name="Visel A."/>
            <person name="Grigoriev I.V."/>
        </authorList>
    </citation>
    <scope>NUCLEOTIDE SEQUENCE [LARGE SCALE GENOMIC DNA]</scope>
    <source>
        <strain evidence="2 3">S4</strain>
    </source>
</reference>
<dbReference type="SUPFAM" id="SSF48403">
    <property type="entry name" value="Ankyrin repeat"/>
    <property type="match status" value="1"/>
</dbReference>
<accession>A0A1Y1WU57</accession>
<keyword evidence="1" id="KW-0040">ANK repeat</keyword>
<organism evidence="2 3">
    <name type="scientific">Anaeromyces robustus</name>
    <dbReference type="NCBI Taxonomy" id="1754192"/>
    <lineage>
        <taxon>Eukaryota</taxon>
        <taxon>Fungi</taxon>
        <taxon>Fungi incertae sedis</taxon>
        <taxon>Chytridiomycota</taxon>
        <taxon>Chytridiomycota incertae sedis</taxon>
        <taxon>Neocallimastigomycetes</taxon>
        <taxon>Neocallimastigales</taxon>
        <taxon>Neocallimastigaceae</taxon>
        <taxon>Anaeromyces</taxon>
    </lineage>
</organism>
<dbReference type="InterPro" id="IPR002110">
    <property type="entry name" value="Ankyrin_rpt"/>
</dbReference>
<dbReference type="OrthoDB" id="10543094at2759"/>
<reference evidence="2 3" key="1">
    <citation type="submission" date="2016-08" db="EMBL/GenBank/DDBJ databases">
        <title>A Parts List for Fungal Cellulosomes Revealed by Comparative Genomics.</title>
        <authorList>
            <consortium name="DOE Joint Genome Institute"/>
            <person name="Haitjema C.H."/>
            <person name="Gilmore S.P."/>
            <person name="Henske J.K."/>
            <person name="Solomon K.V."/>
            <person name="De Groot R."/>
            <person name="Kuo A."/>
            <person name="Mondo S.J."/>
            <person name="Salamov A.A."/>
            <person name="Labutti K."/>
            <person name="Zhao Z."/>
            <person name="Chiniquy J."/>
            <person name="Barry K."/>
            <person name="Brewer H.M."/>
            <person name="Purvine S.O."/>
            <person name="Wright A.T."/>
            <person name="Boxma B."/>
            <person name="Van Alen T."/>
            <person name="Hackstein J.H."/>
            <person name="Baker S.E."/>
            <person name="Grigoriev I.V."/>
            <person name="O'Malley M.A."/>
        </authorList>
    </citation>
    <scope>NUCLEOTIDE SEQUENCE [LARGE SCALE GENOMIC DNA]</scope>
    <source>
        <strain evidence="2 3">S4</strain>
    </source>
</reference>
<evidence type="ECO:0000313" key="3">
    <source>
        <dbReference type="Proteomes" id="UP000193944"/>
    </source>
</evidence>
<comment type="caution">
    <text evidence="2">The sequence shown here is derived from an EMBL/GenBank/DDBJ whole genome shotgun (WGS) entry which is preliminary data.</text>
</comment>
<dbReference type="Gene3D" id="1.25.40.20">
    <property type="entry name" value="Ankyrin repeat-containing domain"/>
    <property type="match status" value="1"/>
</dbReference>
<name>A0A1Y1WU57_9FUNG</name>
<evidence type="ECO:0000313" key="2">
    <source>
        <dbReference type="EMBL" id="ORX76766.1"/>
    </source>
</evidence>
<sequence length="112" mass="13321">MKDIKEIINNNDIEELSYSILNKNLTFKKLRHSKSYYLMYAIENNGSIDIIKLLLPYFESLNYEYQKKYPLYAAIENHKFDIADLLLKEGANINALNSNKENILFYLYKKKN</sequence>
<keyword evidence="3" id="KW-1185">Reference proteome</keyword>
<proteinExistence type="predicted"/>
<dbReference type="Proteomes" id="UP000193944">
    <property type="component" value="Unassembled WGS sequence"/>
</dbReference>
<dbReference type="InterPro" id="IPR036770">
    <property type="entry name" value="Ankyrin_rpt-contain_sf"/>
</dbReference>
<dbReference type="Pfam" id="PF12796">
    <property type="entry name" value="Ank_2"/>
    <property type="match status" value="1"/>
</dbReference>
<dbReference type="AlphaFoldDB" id="A0A1Y1WU57"/>
<dbReference type="PROSITE" id="PS50297">
    <property type="entry name" value="ANK_REP_REGION"/>
    <property type="match status" value="1"/>
</dbReference>
<evidence type="ECO:0000256" key="1">
    <source>
        <dbReference type="PROSITE-ProRule" id="PRU00023"/>
    </source>
</evidence>
<dbReference type="PROSITE" id="PS50088">
    <property type="entry name" value="ANK_REPEAT"/>
    <property type="match status" value="1"/>
</dbReference>
<gene>
    <name evidence="2" type="ORF">BCR32DRAFT_329204</name>
</gene>
<dbReference type="SMART" id="SM00248">
    <property type="entry name" value="ANK"/>
    <property type="match status" value="2"/>
</dbReference>
<protein>
    <submittedName>
        <fullName evidence="2">Uncharacterized protein</fullName>
    </submittedName>
</protein>
<dbReference type="EMBL" id="MCFG01000279">
    <property type="protein sequence ID" value="ORX76766.1"/>
    <property type="molecule type" value="Genomic_DNA"/>
</dbReference>
<feature type="non-terminal residue" evidence="2">
    <location>
        <position position="1"/>
    </location>
</feature>